<evidence type="ECO:0000259" key="1">
    <source>
        <dbReference type="PROSITE" id="PS51186"/>
    </source>
</evidence>
<feature type="domain" description="N-acetyltransferase" evidence="1">
    <location>
        <begin position="1"/>
        <end position="166"/>
    </location>
</feature>
<protein>
    <submittedName>
        <fullName evidence="2">GNAT family N-acetyltransferase</fullName>
    </submittedName>
</protein>
<dbReference type="InterPro" id="IPR000182">
    <property type="entry name" value="GNAT_dom"/>
</dbReference>
<sequence>MIRPVTLQDLPVIARIHAEGWYNAYGALLPKPILGATTPDSMLEKWQGWFVSDDIYVLVEDDEIVGFYHTCQPRNIQNPPSGFGKLYHLYLSPSSNGKGAGHRLFTHAIDHLKSKGDKGMLLWTLDGNGPAKAFYERNGMSMDGGRLDDPEWLEGQKGVRHNYFRIGLGL</sequence>
<dbReference type="Pfam" id="PF00583">
    <property type="entry name" value="Acetyltransf_1"/>
    <property type="match status" value="1"/>
</dbReference>
<dbReference type="PROSITE" id="PS51186">
    <property type="entry name" value="GNAT"/>
    <property type="match status" value="1"/>
</dbReference>
<proteinExistence type="predicted"/>
<evidence type="ECO:0000313" key="3">
    <source>
        <dbReference type="Proteomes" id="UP000640333"/>
    </source>
</evidence>
<gene>
    <name evidence="2" type="ORF">IOQ59_11470</name>
</gene>
<dbReference type="CDD" id="cd04301">
    <property type="entry name" value="NAT_SF"/>
    <property type="match status" value="1"/>
</dbReference>
<dbReference type="EMBL" id="JADEYS010000010">
    <property type="protein sequence ID" value="MBE9397877.1"/>
    <property type="molecule type" value="Genomic_DNA"/>
</dbReference>
<dbReference type="Gene3D" id="3.40.630.30">
    <property type="match status" value="1"/>
</dbReference>
<dbReference type="RefSeq" id="WP_193953430.1">
    <property type="nucleotide sequence ID" value="NZ_JADEYS010000010.1"/>
</dbReference>
<name>A0A8J7FBE1_9GAMM</name>
<accession>A0A8J7FBE1</accession>
<keyword evidence="3" id="KW-1185">Reference proteome</keyword>
<dbReference type="InterPro" id="IPR016181">
    <property type="entry name" value="Acyl_CoA_acyltransferase"/>
</dbReference>
<organism evidence="2 3">
    <name type="scientific">Pontibacterium sinense</name>
    <dbReference type="NCBI Taxonomy" id="2781979"/>
    <lineage>
        <taxon>Bacteria</taxon>
        <taxon>Pseudomonadati</taxon>
        <taxon>Pseudomonadota</taxon>
        <taxon>Gammaproteobacteria</taxon>
        <taxon>Oceanospirillales</taxon>
        <taxon>Oceanospirillaceae</taxon>
        <taxon>Pontibacterium</taxon>
    </lineage>
</organism>
<dbReference type="AlphaFoldDB" id="A0A8J7FBE1"/>
<evidence type="ECO:0000313" key="2">
    <source>
        <dbReference type="EMBL" id="MBE9397877.1"/>
    </source>
</evidence>
<dbReference type="Proteomes" id="UP000640333">
    <property type="component" value="Unassembled WGS sequence"/>
</dbReference>
<dbReference type="GO" id="GO:0016747">
    <property type="term" value="F:acyltransferase activity, transferring groups other than amino-acyl groups"/>
    <property type="evidence" value="ECO:0007669"/>
    <property type="project" value="InterPro"/>
</dbReference>
<comment type="caution">
    <text evidence="2">The sequence shown here is derived from an EMBL/GenBank/DDBJ whole genome shotgun (WGS) entry which is preliminary data.</text>
</comment>
<reference evidence="2" key="1">
    <citation type="submission" date="2020-10" db="EMBL/GenBank/DDBJ databases">
        <title>Bacterium isolated from coastal waters sediment.</title>
        <authorList>
            <person name="Chen R.-J."/>
            <person name="Lu D.-C."/>
            <person name="Zhu K.-L."/>
            <person name="Du Z.-J."/>
        </authorList>
    </citation>
    <scope>NUCLEOTIDE SEQUENCE</scope>
    <source>
        <strain evidence="2">N1Y112</strain>
    </source>
</reference>
<dbReference type="SUPFAM" id="SSF55729">
    <property type="entry name" value="Acyl-CoA N-acyltransferases (Nat)"/>
    <property type="match status" value="1"/>
</dbReference>